<keyword evidence="4" id="KW-1003">Cell membrane</keyword>
<evidence type="ECO:0008006" key="13">
    <source>
        <dbReference type="Google" id="ProtNLM"/>
    </source>
</evidence>
<dbReference type="AlphaFoldDB" id="A0A382AB20"/>
<dbReference type="NCBIfam" id="TIGR00206">
    <property type="entry name" value="fliF"/>
    <property type="match status" value="1"/>
</dbReference>
<comment type="subcellular location">
    <subcellularLocation>
        <location evidence="1">Bacterial flagellum basal body</location>
    </subcellularLocation>
    <subcellularLocation>
        <location evidence="2">Cell membrane</location>
        <topology evidence="2">Multi-pass membrane protein</topology>
    </subcellularLocation>
</comment>
<feature type="transmembrane region" description="Helical" evidence="9">
    <location>
        <begin position="24"/>
        <end position="43"/>
    </location>
</feature>
<dbReference type="GO" id="GO:0003774">
    <property type="term" value="F:cytoskeletal motor activity"/>
    <property type="evidence" value="ECO:0007669"/>
    <property type="project" value="InterPro"/>
</dbReference>
<evidence type="ECO:0000313" key="12">
    <source>
        <dbReference type="EMBL" id="SVA98153.1"/>
    </source>
</evidence>
<dbReference type="PANTHER" id="PTHR30046:SF0">
    <property type="entry name" value="FLAGELLAR M-RING PROTEIN"/>
    <property type="match status" value="1"/>
</dbReference>
<comment type="similarity">
    <text evidence="3">Belongs to the FliF family.</text>
</comment>
<keyword evidence="5 9" id="KW-0812">Transmembrane</keyword>
<dbReference type="GO" id="GO:0005886">
    <property type="term" value="C:plasma membrane"/>
    <property type="evidence" value="ECO:0007669"/>
    <property type="project" value="UniProtKB-SubCell"/>
</dbReference>
<evidence type="ECO:0000256" key="3">
    <source>
        <dbReference type="ARBA" id="ARBA00007971"/>
    </source>
</evidence>
<protein>
    <recommendedName>
        <fullName evidence="13">Flagellar M-ring protein FliF</fullName>
    </recommendedName>
</protein>
<dbReference type="Pfam" id="PF01514">
    <property type="entry name" value="YscJ_FliF"/>
    <property type="match status" value="1"/>
</dbReference>
<sequence length="499" mass="53362">MQAIKELLKQLAGIWNELGLNQKITVMAAGFAVVAALVAVLIWGGRTDYSLLYGNLDTAEAGRVTQALDSSSVKYKISQGGGAIYVPSAQVHQMRMQLATQGIPKGEGIGYELLDKNTLGMSDFMQHANYNRAVQGELARTIAKFNGVDSARVMIVSPENRLLIDPGRHATASVFLTMLRMSRPSSETVSAIQMLVANSIEGLSLNHVSVVDNSGNVLSVHDEEGSLVAVTSSRLRARQELENYLGKKVETMLEKVVGSGNVVARVSADVNTDSETITQEIYDPLAKAIKTEITTTERTSEPVGQPGGPAGVTPNIATGGANTQIPAGSTNQLDYLKQDTESEYAVSRSTTNKVVLPGQIKELNAAIFVNTTNPPAGLVASLHTAAVLALGSYVTDTNKVQVQPVTFDTTERDQMLAAVGSSNFWTRFWDVGKSFMYIVLLVGGLYLVVRTFRNTSEEFIPTGMTVGEMLADRMADEAAITAGAEMAAAQVQATAVQRP</sequence>
<keyword evidence="8" id="KW-0975">Bacterial flagellum</keyword>
<dbReference type="Pfam" id="PF08345">
    <property type="entry name" value="YscJ_FliF_C"/>
    <property type="match status" value="1"/>
</dbReference>
<proteinExistence type="inferred from homology"/>
<dbReference type="EMBL" id="UINC01024471">
    <property type="protein sequence ID" value="SVA98153.1"/>
    <property type="molecule type" value="Genomic_DNA"/>
</dbReference>
<evidence type="ECO:0000256" key="4">
    <source>
        <dbReference type="ARBA" id="ARBA00022475"/>
    </source>
</evidence>
<keyword evidence="6 9" id="KW-1133">Transmembrane helix</keyword>
<evidence type="ECO:0000256" key="1">
    <source>
        <dbReference type="ARBA" id="ARBA00004117"/>
    </source>
</evidence>
<dbReference type="InterPro" id="IPR013556">
    <property type="entry name" value="Flag_M-ring_C"/>
</dbReference>
<evidence type="ECO:0000256" key="8">
    <source>
        <dbReference type="ARBA" id="ARBA00023143"/>
    </source>
</evidence>
<organism evidence="12">
    <name type="scientific">marine metagenome</name>
    <dbReference type="NCBI Taxonomy" id="408172"/>
    <lineage>
        <taxon>unclassified sequences</taxon>
        <taxon>metagenomes</taxon>
        <taxon>ecological metagenomes</taxon>
    </lineage>
</organism>
<dbReference type="PIRSF" id="PIRSF004862">
    <property type="entry name" value="FliF"/>
    <property type="match status" value="1"/>
</dbReference>
<evidence type="ECO:0000256" key="7">
    <source>
        <dbReference type="ARBA" id="ARBA00023136"/>
    </source>
</evidence>
<dbReference type="InterPro" id="IPR043427">
    <property type="entry name" value="YscJ/FliF"/>
</dbReference>
<dbReference type="InterPro" id="IPR006182">
    <property type="entry name" value="FliF_N_dom"/>
</dbReference>
<name>A0A382AB20_9ZZZZ</name>
<dbReference type="InterPro" id="IPR000067">
    <property type="entry name" value="FlgMring_FliF"/>
</dbReference>
<accession>A0A382AB20</accession>
<reference evidence="12" key="1">
    <citation type="submission" date="2018-05" db="EMBL/GenBank/DDBJ databases">
        <authorList>
            <person name="Lanie J.A."/>
            <person name="Ng W.-L."/>
            <person name="Kazmierczak K.M."/>
            <person name="Andrzejewski T.M."/>
            <person name="Davidsen T.M."/>
            <person name="Wayne K.J."/>
            <person name="Tettelin H."/>
            <person name="Glass J.I."/>
            <person name="Rusch D."/>
            <person name="Podicherti R."/>
            <person name="Tsui H.-C.T."/>
            <person name="Winkler M.E."/>
        </authorList>
    </citation>
    <scope>NUCLEOTIDE SEQUENCE</scope>
</reference>
<feature type="domain" description="Flagellar M-ring N-terminal" evidence="10">
    <location>
        <begin position="46"/>
        <end position="219"/>
    </location>
</feature>
<keyword evidence="7 9" id="KW-0472">Membrane</keyword>
<feature type="domain" description="Flagellar M-ring C-terminal" evidence="11">
    <location>
        <begin position="253"/>
        <end position="407"/>
    </location>
</feature>
<feature type="non-terminal residue" evidence="12">
    <location>
        <position position="499"/>
    </location>
</feature>
<evidence type="ECO:0000256" key="5">
    <source>
        <dbReference type="ARBA" id="ARBA00022692"/>
    </source>
</evidence>
<dbReference type="GO" id="GO:0071973">
    <property type="term" value="P:bacterial-type flagellum-dependent cell motility"/>
    <property type="evidence" value="ECO:0007669"/>
    <property type="project" value="InterPro"/>
</dbReference>
<evidence type="ECO:0000256" key="6">
    <source>
        <dbReference type="ARBA" id="ARBA00022989"/>
    </source>
</evidence>
<dbReference type="PRINTS" id="PR01009">
    <property type="entry name" value="FLGMRINGFLIF"/>
</dbReference>
<dbReference type="InterPro" id="IPR045851">
    <property type="entry name" value="AMP-bd_C_sf"/>
</dbReference>
<evidence type="ECO:0000259" key="11">
    <source>
        <dbReference type="Pfam" id="PF08345"/>
    </source>
</evidence>
<dbReference type="GO" id="GO:0009431">
    <property type="term" value="C:bacterial-type flagellum basal body, MS ring"/>
    <property type="evidence" value="ECO:0007669"/>
    <property type="project" value="InterPro"/>
</dbReference>
<gene>
    <name evidence="12" type="ORF">METZ01_LOCUS151007</name>
</gene>
<dbReference type="Gene3D" id="3.30.300.30">
    <property type="match status" value="1"/>
</dbReference>
<evidence type="ECO:0000256" key="2">
    <source>
        <dbReference type="ARBA" id="ARBA00004651"/>
    </source>
</evidence>
<evidence type="ECO:0000259" key="10">
    <source>
        <dbReference type="Pfam" id="PF01514"/>
    </source>
</evidence>
<dbReference type="PANTHER" id="PTHR30046">
    <property type="entry name" value="FLAGELLAR M-RING PROTEIN"/>
    <property type="match status" value="1"/>
</dbReference>
<evidence type="ECO:0000256" key="9">
    <source>
        <dbReference type="SAM" id="Phobius"/>
    </source>
</evidence>